<comment type="caution">
    <text evidence="5">The sequence shown here is derived from an EMBL/GenBank/DDBJ whole genome shotgun (WGS) entry which is preliminary data.</text>
</comment>
<dbReference type="Pfam" id="PF12833">
    <property type="entry name" value="HTH_18"/>
    <property type="match status" value="1"/>
</dbReference>
<evidence type="ECO:0000313" key="5">
    <source>
        <dbReference type="EMBL" id="MBL3690493.1"/>
    </source>
</evidence>
<name>A0ABS1SQQ4_9MICO</name>
<accession>A0ABS1SQQ4</accession>
<feature type="domain" description="HTH araC/xylS-type" evidence="4">
    <location>
        <begin position="210"/>
        <end position="308"/>
    </location>
</feature>
<protein>
    <submittedName>
        <fullName evidence="5">AraC family transcriptional regulator</fullName>
    </submittedName>
</protein>
<dbReference type="InterPro" id="IPR009057">
    <property type="entry name" value="Homeodomain-like_sf"/>
</dbReference>
<dbReference type="Proteomes" id="UP001646141">
    <property type="component" value="Unassembled WGS sequence"/>
</dbReference>
<organism evidence="5 6">
    <name type="scientific">Leucobacter chromiireducens subsp. chromiireducens</name>
    <dbReference type="NCBI Taxonomy" id="660067"/>
    <lineage>
        <taxon>Bacteria</taxon>
        <taxon>Bacillati</taxon>
        <taxon>Actinomycetota</taxon>
        <taxon>Actinomycetes</taxon>
        <taxon>Micrococcales</taxon>
        <taxon>Microbacteriaceae</taxon>
        <taxon>Leucobacter</taxon>
    </lineage>
</organism>
<reference evidence="5 6" key="1">
    <citation type="submission" date="2018-09" db="EMBL/GenBank/DDBJ databases">
        <title>Comparative genomics of Leucobacter spp.</title>
        <authorList>
            <person name="Reis A.C."/>
            <person name="Kolvenbach B.A."/>
            <person name="Corvini P.F.X."/>
            <person name="Nunes O.C."/>
        </authorList>
    </citation>
    <scope>NUCLEOTIDE SEQUENCE [LARGE SCALE GENOMIC DNA]</scope>
    <source>
        <strain evidence="5 6">L-1</strain>
    </source>
</reference>
<gene>
    <name evidence="5" type="ORF">D3226_11065</name>
</gene>
<evidence type="ECO:0000256" key="1">
    <source>
        <dbReference type="ARBA" id="ARBA00023015"/>
    </source>
</evidence>
<dbReference type="InterPro" id="IPR050204">
    <property type="entry name" value="AraC_XylS_family_regulators"/>
</dbReference>
<dbReference type="PANTHER" id="PTHR46796">
    <property type="entry name" value="HTH-TYPE TRANSCRIPTIONAL ACTIVATOR RHAS-RELATED"/>
    <property type="match status" value="1"/>
</dbReference>
<proteinExistence type="predicted"/>
<keyword evidence="2" id="KW-0238">DNA-binding</keyword>
<dbReference type="EMBL" id="QYAD01000004">
    <property type="protein sequence ID" value="MBL3690493.1"/>
    <property type="molecule type" value="Genomic_DNA"/>
</dbReference>
<evidence type="ECO:0000256" key="3">
    <source>
        <dbReference type="ARBA" id="ARBA00023163"/>
    </source>
</evidence>
<keyword evidence="3" id="KW-0804">Transcription</keyword>
<evidence type="ECO:0000256" key="2">
    <source>
        <dbReference type="ARBA" id="ARBA00023125"/>
    </source>
</evidence>
<evidence type="ECO:0000259" key="4">
    <source>
        <dbReference type="PROSITE" id="PS01124"/>
    </source>
</evidence>
<dbReference type="SUPFAM" id="SSF46689">
    <property type="entry name" value="Homeodomain-like"/>
    <property type="match status" value="2"/>
</dbReference>
<dbReference type="InterPro" id="IPR018060">
    <property type="entry name" value="HTH_AraC"/>
</dbReference>
<keyword evidence="1" id="KW-0805">Transcription regulation</keyword>
<keyword evidence="6" id="KW-1185">Reference proteome</keyword>
<dbReference type="Gene3D" id="1.10.10.60">
    <property type="entry name" value="Homeodomain-like"/>
    <property type="match status" value="2"/>
</dbReference>
<sequence>MRPRSQKVNAARATDRKDYSPLTARTQSLYAPIDPVAFDCVTFIVVRAGGARLFSEFGCRHVNVGDVVVLSANTLCGAEPEGGITTTTLYLDREYLIDQVFWQYAAQFNTRHDANAFLETNYAEPAQVVRLGEARAGLLMPWLDELTALSLDGVSPERFYRAQALLFSILDIVVPMLAMTGERISSTQRSTSLPVLPRHRRFRPLRTEAREVADMLRNQMSTRWTISEIAASVHLSTSQLRRIFVEAFGKSPIAYLTMLRVEKMIELLRTTDFPIASIASEVGWGDSDFAARQFRRSVGVSPSEYRLISDKARFSSYPE</sequence>
<dbReference type="SMART" id="SM00342">
    <property type="entry name" value="HTH_ARAC"/>
    <property type="match status" value="1"/>
</dbReference>
<dbReference type="PROSITE" id="PS01124">
    <property type="entry name" value="HTH_ARAC_FAMILY_2"/>
    <property type="match status" value="1"/>
</dbReference>
<evidence type="ECO:0000313" key="6">
    <source>
        <dbReference type="Proteomes" id="UP001646141"/>
    </source>
</evidence>